<keyword evidence="3 9" id="KW-0813">Transport</keyword>
<dbReference type="Pfam" id="PF00528">
    <property type="entry name" value="BPD_transp_1"/>
    <property type="match status" value="1"/>
</dbReference>
<gene>
    <name evidence="11" type="ORF">AB0E89_38640</name>
</gene>
<feature type="domain" description="ABC transmembrane type-1" evidence="10">
    <location>
        <begin position="15"/>
        <end position="207"/>
    </location>
</feature>
<dbReference type="CDD" id="cd06261">
    <property type="entry name" value="TM_PBP2"/>
    <property type="match status" value="1"/>
</dbReference>
<name>A0ABV2ZVW3_9ACTN</name>
<dbReference type="Gene3D" id="1.10.3720.10">
    <property type="entry name" value="MetI-like"/>
    <property type="match status" value="1"/>
</dbReference>
<evidence type="ECO:0000313" key="11">
    <source>
        <dbReference type="EMBL" id="MEU3786393.1"/>
    </source>
</evidence>
<reference evidence="11 12" key="1">
    <citation type="submission" date="2024-06" db="EMBL/GenBank/DDBJ databases">
        <title>The Natural Products Discovery Center: Release of the First 8490 Sequenced Strains for Exploring Actinobacteria Biosynthetic Diversity.</title>
        <authorList>
            <person name="Kalkreuter E."/>
            <person name="Kautsar S.A."/>
            <person name="Yang D."/>
            <person name="Bader C.D."/>
            <person name="Teijaro C.N."/>
            <person name="Fluegel L."/>
            <person name="Davis C.M."/>
            <person name="Simpson J.R."/>
            <person name="Lauterbach L."/>
            <person name="Steele A.D."/>
            <person name="Gui C."/>
            <person name="Meng S."/>
            <person name="Li G."/>
            <person name="Viehrig K."/>
            <person name="Ye F."/>
            <person name="Su P."/>
            <person name="Kiefer A.F."/>
            <person name="Nichols A."/>
            <person name="Cepeda A.J."/>
            <person name="Yan W."/>
            <person name="Fan B."/>
            <person name="Jiang Y."/>
            <person name="Adhikari A."/>
            <person name="Zheng C.-J."/>
            <person name="Schuster L."/>
            <person name="Cowan T.M."/>
            <person name="Smanski M.J."/>
            <person name="Chevrette M.G."/>
            <person name="De Carvalho L.P.S."/>
            <person name="Shen B."/>
        </authorList>
    </citation>
    <scope>NUCLEOTIDE SEQUENCE [LARGE SCALE GENOMIC DNA]</scope>
    <source>
        <strain evidence="11 12">NPDC033843</strain>
    </source>
</reference>
<sequence length="216" mass="22901">MDHITSHFDLVLQAFWLTVQLALVSGIASLTAGTLLAAAAVGPVRVLQKASAVYVAVARNTPLLFVFVLVFVALPNLGLLIDASFLVKGVIAMTVYTSSFICEAIRSGVNAVPVGQAEAARSIGLSFGQVLSQVILPQAFRVAVPPLTSVLIAMTKNTSVAAAFGLMEATARMRYFTNESTDDTLIFLVFAAGYIVIVELLSAGAVVTERRWRAAR</sequence>
<comment type="similarity">
    <text evidence="2">Belongs to the binding-protein-dependent transport system permease family. HisMQ subfamily.</text>
</comment>
<evidence type="ECO:0000256" key="8">
    <source>
        <dbReference type="ARBA" id="ARBA00023136"/>
    </source>
</evidence>
<evidence type="ECO:0000256" key="4">
    <source>
        <dbReference type="ARBA" id="ARBA00022475"/>
    </source>
</evidence>
<dbReference type="PANTHER" id="PTHR30614">
    <property type="entry name" value="MEMBRANE COMPONENT OF AMINO ACID ABC TRANSPORTER"/>
    <property type="match status" value="1"/>
</dbReference>
<evidence type="ECO:0000256" key="1">
    <source>
        <dbReference type="ARBA" id="ARBA00004651"/>
    </source>
</evidence>
<keyword evidence="7 9" id="KW-1133">Transmembrane helix</keyword>
<evidence type="ECO:0000256" key="6">
    <source>
        <dbReference type="ARBA" id="ARBA00022970"/>
    </source>
</evidence>
<feature type="transmembrane region" description="Helical" evidence="9">
    <location>
        <begin position="185"/>
        <end position="207"/>
    </location>
</feature>
<keyword evidence="8 9" id="KW-0472">Membrane</keyword>
<comment type="subcellular location">
    <subcellularLocation>
        <location evidence="1 9">Cell membrane</location>
        <topology evidence="1 9">Multi-pass membrane protein</topology>
    </subcellularLocation>
</comment>
<keyword evidence="6" id="KW-0029">Amino-acid transport</keyword>
<proteinExistence type="inferred from homology"/>
<dbReference type="SUPFAM" id="SSF161098">
    <property type="entry name" value="MetI-like"/>
    <property type="match status" value="1"/>
</dbReference>
<feature type="transmembrane region" description="Helical" evidence="9">
    <location>
        <begin position="15"/>
        <end position="42"/>
    </location>
</feature>
<keyword evidence="4" id="KW-1003">Cell membrane</keyword>
<evidence type="ECO:0000256" key="7">
    <source>
        <dbReference type="ARBA" id="ARBA00022989"/>
    </source>
</evidence>
<dbReference type="InterPro" id="IPR035906">
    <property type="entry name" value="MetI-like_sf"/>
</dbReference>
<evidence type="ECO:0000259" key="10">
    <source>
        <dbReference type="PROSITE" id="PS50928"/>
    </source>
</evidence>
<accession>A0ABV2ZVW3</accession>
<evidence type="ECO:0000256" key="2">
    <source>
        <dbReference type="ARBA" id="ARBA00010072"/>
    </source>
</evidence>
<dbReference type="RefSeq" id="WP_057617607.1">
    <property type="nucleotide sequence ID" value="NZ_JBEZVE010000028.1"/>
</dbReference>
<evidence type="ECO:0000256" key="5">
    <source>
        <dbReference type="ARBA" id="ARBA00022692"/>
    </source>
</evidence>
<evidence type="ECO:0000313" key="12">
    <source>
        <dbReference type="Proteomes" id="UP001550739"/>
    </source>
</evidence>
<evidence type="ECO:0000256" key="3">
    <source>
        <dbReference type="ARBA" id="ARBA00022448"/>
    </source>
</evidence>
<feature type="transmembrane region" description="Helical" evidence="9">
    <location>
        <begin position="63"/>
        <end position="87"/>
    </location>
</feature>
<protein>
    <submittedName>
        <fullName evidence="11">Amino acid ABC transporter permease</fullName>
    </submittedName>
</protein>
<dbReference type="Proteomes" id="UP001550739">
    <property type="component" value="Unassembled WGS sequence"/>
</dbReference>
<evidence type="ECO:0000256" key="9">
    <source>
        <dbReference type="RuleBase" id="RU363032"/>
    </source>
</evidence>
<keyword evidence="5 9" id="KW-0812">Transmembrane</keyword>
<dbReference type="InterPro" id="IPR010065">
    <property type="entry name" value="AA_ABC_transptr_permease_3TM"/>
</dbReference>
<dbReference type="InterPro" id="IPR043429">
    <property type="entry name" value="ArtM/GltK/GlnP/TcyL/YhdX-like"/>
</dbReference>
<comment type="caution">
    <text evidence="11">The sequence shown here is derived from an EMBL/GenBank/DDBJ whole genome shotgun (WGS) entry which is preliminary data.</text>
</comment>
<dbReference type="InterPro" id="IPR000515">
    <property type="entry name" value="MetI-like"/>
</dbReference>
<organism evidence="11 12">
    <name type="scientific">Streptomyces sp. 900129855</name>
    <dbReference type="NCBI Taxonomy" id="3155129"/>
    <lineage>
        <taxon>Bacteria</taxon>
        <taxon>Bacillati</taxon>
        <taxon>Actinomycetota</taxon>
        <taxon>Actinomycetes</taxon>
        <taxon>Kitasatosporales</taxon>
        <taxon>Streptomycetaceae</taxon>
        <taxon>Streptomyces</taxon>
    </lineage>
</organism>
<dbReference type="PANTHER" id="PTHR30614:SF37">
    <property type="entry name" value="AMINO-ACID ABC TRANSPORTER PERMEASE PROTEIN YHDX-RELATED"/>
    <property type="match status" value="1"/>
</dbReference>
<keyword evidence="12" id="KW-1185">Reference proteome</keyword>
<dbReference type="NCBIfam" id="TIGR01726">
    <property type="entry name" value="HEQRo_perm_3TM"/>
    <property type="match status" value="1"/>
</dbReference>
<dbReference type="EMBL" id="JBEZVE010000028">
    <property type="protein sequence ID" value="MEU3786393.1"/>
    <property type="molecule type" value="Genomic_DNA"/>
</dbReference>
<dbReference type="PROSITE" id="PS50928">
    <property type="entry name" value="ABC_TM1"/>
    <property type="match status" value="1"/>
</dbReference>